<organism evidence="2 3">
    <name type="scientific">Sorangium cellulosum</name>
    <name type="common">Polyangium cellulosum</name>
    <dbReference type="NCBI Taxonomy" id="56"/>
    <lineage>
        <taxon>Bacteria</taxon>
        <taxon>Pseudomonadati</taxon>
        <taxon>Myxococcota</taxon>
        <taxon>Polyangia</taxon>
        <taxon>Polyangiales</taxon>
        <taxon>Polyangiaceae</taxon>
        <taxon>Sorangium</taxon>
    </lineage>
</organism>
<proteinExistence type="predicted"/>
<evidence type="ECO:0000313" key="2">
    <source>
        <dbReference type="EMBL" id="AUX26890.1"/>
    </source>
</evidence>
<feature type="domain" description="Methyltransferase type 11" evidence="1">
    <location>
        <begin position="45"/>
        <end position="139"/>
    </location>
</feature>
<dbReference type="SUPFAM" id="SSF53335">
    <property type="entry name" value="S-adenosyl-L-methionine-dependent methyltransferases"/>
    <property type="match status" value="1"/>
</dbReference>
<protein>
    <submittedName>
        <fullName evidence="2">Methyltransferase</fullName>
        <ecNumber evidence="2">2.1.1.-</ecNumber>
    </submittedName>
</protein>
<dbReference type="Proteomes" id="UP000295781">
    <property type="component" value="Chromosome"/>
</dbReference>
<evidence type="ECO:0000259" key="1">
    <source>
        <dbReference type="Pfam" id="PF08241"/>
    </source>
</evidence>
<dbReference type="EMBL" id="CP012670">
    <property type="protein sequence ID" value="AUX26890.1"/>
    <property type="molecule type" value="Genomic_DNA"/>
</dbReference>
<dbReference type="Gene3D" id="3.40.50.150">
    <property type="entry name" value="Vaccinia Virus protein VP39"/>
    <property type="match status" value="1"/>
</dbReference>
<dbReference type="InterPro" id="IPR013216">
    <property type="entry name" value="Methyltransf_11"/>
</dbReference>
<dbReference type="CDD" id="cd02440">
    <property type="entry name" value="AdoMet_MTases"/>
    <property type="match status" value="1"/>
</dbReference>
<gene>
    <name evidence="2" type="ORF">SOCEGT47_074600</name>
</gene>
<name>A0A4P2QB39_SORCE</name>
<accession>A0A4P2QB39</accession>
<dbReference type="GO" id="GO:0032259">
    <property type="term" value="P:methylation"/>
    <property type="evidence" value="ECO:0007669"/>
    <property type="project" value="UniProtKB-KW"/>
</dbReference>
<sequence length="265" mass="29237">MTHTKTSTMKGVWADAEAYEPYIGRWSRPVARQLVEWVGVHGEWLDVGCGTGAVSEAIVEWSPGSRVVALDRSEGYIAYATRLLAGRPVRFVHGDALEIAFDDDRFDAVASGLVLNFLSDAPRAVAGMARVARRGGALAAYVWDYAGGMGFLRAFWDVAHEIDPTAVSLDEARRSPLCAPQPLAELFRSAGLHEVSTRAIEVETHFASFDDLWRPFLGGQGTVGSFVMRLPEAQRNEIRDRLWRKVGKGRIELRARAWAVKGLKP</sequence>
<dbReference type="AlphaFoldDB" id="A0A4P2QB39"/>
<dbReference type="GO" id="GO:0008757">
    <property type="term" value="F:S-adenosylmethionine-dependent methyltransferase activity"/>
    <property type="evidence" value="ECO:0007669"/>
    <property type="project" value="InterPro"/>
</dbReference>
<evidence type="ECO:0000313" key="3">
    <source>
        <dbReference type="Proteomes" id="UP000295781"/>
    </source>
</evidence>
<dbReference type="InterPro" id="IPR029063">
    <property type="entry name" value="SAM-dependent_MTases_sf"/>
</dbReference>
<dbReference type="PANTHER" id="PTHR43591">
    <property type="entry name" value="METHYLTRANSFERASE"/>
    <property type="match status" value="1"/>
</dbReference>
<keyword evidence="2" id="KW-0489">Methyltransferase</keyword>
<dbReference type="Pfam" id="PF08241">
    <property type="entry name" value="Methyltransf_11"/>
    <property type="match status" value="1"/>
</dbReference>
<reference evidence="2 3" key="1">
    <citation type="submission" date="2015-09" db="EMBL/GenBank/DDBJ databases">
        <title>Sorangium comparison.</title>
        <authorList>
            <person name="Zaburannyi N."/>
            <person name="Bunk B."/>
            <person name="Overmann J."/>
            <person name="Mueller R."/>
        </authorList>
    </citation>
    <scope>NUCLEOTIDE SEQUENCE [LARGE SCALE GENOMIC DNA]</scope>
    <source>
        <strain evidence="2 3">So ceGT47</strain>
    </source>
</reference>
<dbReference type="RefSeq" id="WP_242515562.1">
    <property type="nucleotide sequence ID" value="NZ_CP012670.1"/>
</dbReference>
<keyword evidence="2" id="KW-0808">Transferase</keyword>
<dbReference type="EC" id="2.1.1.-" evidence="2"/>